<dbReference type="EMBL" id="ABDG02000024">
    <property type="protein sequence ID" value="EHK45172.1"/>
    <property type="molecule type" value="Genomic_DNA"/>
</dbReference>
<feature type="binding site" evidence="5">
    <location>
        <position position="114"/>
    </location>
    <ligand>
        <name>substrate</name>
    </ligand>
</feature>
<name>G9NW06_HYPAI</name>
<dbReference type="InterPro" id="IPR018170">
    <property type="entry name" value="Aldo/ket_reductase_CS"/>
</dbReference>
<dbReference type="OrthoDB" id="416253at2759"/>
<dbReference type="Pfam" id="PF00248">
    <property type="entry name" value="Aldo_ket_red"/>
    <property type="match status" value="1"/>
</dbReference>
<comment type="similarity">
    <text evidence="1">Belongs to the aldo/keto reductase family.</text>
</comment>
<protein>
    <recommendedName>
        <fullName evidence="7">NADP-dependent oxidoreductase domain-containing protein</fullName>
    </recommendedName>
</protein>
<dbReference type="SUPFAM" id="SSF51430">
    <property type="entry name" value="NAD(P)-linked oxidoreductase"/>
    <property type="match status" value="1"/>
</dbReference>
<feature type="site" description="Lowers pKa of active site Tyr" evidence="6">
    <location>
        <position position="84"/>
    </location>
</feature>
<dbReference type="RefSeq" id="XP_013942828.1">
    <property type="nucleotide sequence ID" value="XM_014087353.1"/>
</dbReference>
<feature type="active site" description="Proton donor" evidence="4">
    <location>
        <position position="59"/>
    </location>
</feature>
<dbReference type="HOGENOM" id="CLU_023205_0_3_1"/>
<sequence length="292" mass="32318">MQIPTLPVKDGNAVPMLGIGTGTAWYKDSPDDPLNPQLVELLKTALAQGYVHVDTADSYGTEREVGLAIQQSGIPRERLFITTKVQHGWENVAAALDASLEKLGLEYVDLYLLHNPYVIASNEGIQAAWKGLETVKAQGKARSIGISNFQRHHVEALLETCTIKPAMNQLEFHPYLQRANDFVPWMREHGIEVSSFKTLAPITVGKGGPLDELLPSLATKYEVAESVILLSWCIGQNIAPITTTSSQSRLCEYKAATRVVLEAADVEIISQAGLKHHFRWWGKNFFEPDDRS</sequence>
<keyword evidence="2" id="KW-0521">NADP</keyword>
<dbReference type="PANTHER" id="PTHR43827">
    <property type="entry name" value="2,5-DIKETO-D-GLUCONIC ACID REDUCTASE"/>
    <property type="match status" value="1"/>
</dbReference>
<evidence type="ECO:0000256" key="4">
    <source>
        <dbReference type="PIRSR" id="PIRSR000097-1"/>
    </source>
</evidence>
<evidence type="ECO:0000259" key="7">
    <source>
        <dbReference type="Pfam" id="PF00248"/>
    </source>
</evidence>
<dbReference type="GeneID" id="25784174"/>
<dbReference type="CDD" id="cd19120">
    <property type="entry name" value="AKR_AKR3C2-3"/>
    <property type="match status" value="1"/>
</dbReference>
<evidence type="ECO:0000256" key="1">
    <source>
        <dbReference type="ARBA" id="ARBA00007905"/>
    </source>
</evidence>
<dbReference type="GO" id="GO:0016652">
    <property type="term" value="F:oxidoreductase activity, acting on NAD(P)H as acceptor"/>
    <property type="evidence" value="ECO:0007669"/>
    <property type="project" value="InterPro"/>
</dbReference>
<dbReference type="InterPro" id="IPR044494">
    <property type="entry name" value="AKR3C2/3"/>
</dbReference>
<comment type="caution">
    <text evidence="8">The sequence shown here is derived from an EMBL/GenBank/DDBJ whole genome shotgun (WGS) entry which is preliminary data.</text>
</comment>
<evidence type="ECO:0000313" key="9">
    <source>
        <dbReference type="Proteomes" id="UP000005426"/>
    </source>
</evidence>
<reference evidence="8 9" key="1">
    <citation type="journal article" date="2011" name="Genome Biol.">
        <title>Comparative genome sequence analysis underscores mycoparasitism as the ancestral life style of Trichoderma.</title>
        <authorList>
            <person name="Kubicek C.P."/>
            <person name="Herrera-Estrella A."/>
            <person name="Seidl-Seiboth V."/>
            <person name="Martinez D.A."/>
            <person name="Druzhinina I.S."/>
            <person name="Thon M."/>
            <person name="Zeilinger S."/>
            <person name="Casas-Flores S."/>
            <person name="Horwitz B.A."/>
            <person name="Mukherjee P.K."/>
            <person name="Mukherjee M."/>
            <person name="Kredics L."/>
            <person name="Alcaraz L.D."/>
            <person name="Aerts A."/>
            <person name="Antal Z."/>
            <person name="Atanasova L."/>
            <person name="Cervantes-Badillo M.G."/>
            <person name="Challacombe J."/>
            <person name="Chertkov O."/>
            <person name="McCluskey K."/>
            <person name="Coulpier F."/>
            <person name="Deshpande N."/>
            <person name="von Doehren H."/>
            <person name="Ebbole D.J."/>
            <person name="Esquivel-Naranjo E.U."/>
            <person name="Fekete E."/>
            <person name="Flipphi M."/>
            <person name="Glaser F."/>
            <person name="Gomez-Rodriguez E.Y."/>
            <person name="Gruber S."/>
            <person name="Han C."/>
            <person name="Henrissat B."/>
            <person name="Hermosa R."/>
            <person name="Hernandez-Onate M."/>
            <person name="Karaffa L."/>
            <person name="Kosti I."/>
            <person name="Le Crom S."/>
            <person name="Lindquist E."/>
            <person name="Lucas S."/>
            <person name="Luebeck M."/>
            <person name="Luebeck P.S."/>
            <person name="Margeot A."/>
            <person name="Metz B."/>
            <person name="Misra M."/>
            <person name="Nevalainen H."/>
            <person name="Omann M."/>
            <person name="Packer N."/>
            <person name="Perrone G."/>
            <person name="Uresti-Rivera E.E."/>
            <person name="Salamov A."/>
            <person name="Schmoll M."/>
            <person name="Seiboth B."/>
            <person name="Shapiro H."/>
            <person name="Sukno S."/>
            <person name="Tamayo-Ramos J.A."/>
            <person name="Tisch D."/>
            <person name="Wiest A."/>
            <person name="Wilkinson H.H."/>
            <person name="Zhang M."/>
            <person name="Coutinho P.M."/>
            <person name="Kenerley C.M."/>
            <person name="Monte E."/>
            <person name="Baker S.E."/>
            <person name="Grigoriev I.V."/>
        </authorList>
    </citation>
    <scope>NUCLEOTIDE SEQUENCE [LARGE SCALE GENOMIC DNA]</scope>
    <source>
        <strain evidence="9">ATCC 20476 / IMI 206040</strain>
    </source>
</reference>
<dbReference type="STRING" id="452589.G9NW06"/>
<dbReference type="KEGG" id="tatv:25784174"/>
<keyword evidence="3" id="KW-0560">Oxidoreductase</keyword>
<dbReference type="OMA" id="PWMREHG"/>
<dbReference type="Gene3D" id="3.20.20.100">
    <property type="entry name" value="NADP-dependent oxidoreductase domain"/>
    <property type="match status" value="1"/>
</dbReference>
<evidence type="ECO:0000256" key="3">
    <source>
        <dbReference type="ARBA" id="ARBA00023002"/>
    </source>
</evidence>
<dbReference type="eggNOG" id="KOG1577">
    <property type="taxonomic scope" value="Eukaryota"/>
</dbReference>
<dbReference type="InterPro" id="IPR023210">
    <property type="entry name" value="NADP_OxRdtase_dom"/>
</dbReference>
<proteinExistence type="inferred from homology"/>
<organism evidence="8 9">
    <name type="scientific">Hypocrea atroviridis (strain ATCC 20476 / IMI 206040)</name>
    <name type="common">Trichoderma atroviride</name>
    <dbReference type="NCBI Taxonomy" id="452589"/>
    <lineage>
        <taxon>Eukaryota</taxon>
        <taxon>Fungi</taxon>
        <taxon>Dikarya</taxon>
        <taxon>Ascomycota</taxon>
        <taxon>Pezizomycotina</taxon>
        <taxon>Sordariomycetes</taxon>
        <taxon>Hypocreomycetidae</taxon>
        <taxon>Hypocreales</taxon>
        <taxon>Hypocreaceae</taxon>
        <taxon>Trichoderma</taxon>
    </lineage>
</organism>
<gene>
    <name evidence="8" type="ORF">TRIATDRAFT_38183</name>
</gene>
<dbReference type="FunFam" id="3.20.20.100:FF:000002">
    <property type="entry name" value="2,5-diketo-D-gluconic acid reductase A"/>
    <property type="match status" value="1"/>
</dbReference>
<dbReference type="PROSITE" id="PS00062">
    <property type="entry name" value="ALDOKETO_REDUCTASE_2"/>
    <property type="match status" value="1"/>
</dbReference>
<dbReference type="GO" id="GO:0016616">
    <property type="term" value="F:oxidoreductase activity, acting on the CH-OH group of donors, NAD or NADP as acceptor"/>
    <property type="evidence" value="ECO:0007669"/>
    <property type="project" value="UniProtKB-ARBA"/>
</dbReference>
<dbReference type="PIRSF" id="PIRSF000097">
    <property type="entry name" value="AKR"/>
    <property type="match status" value="1"/>
</dbReference>
<dbReference type="PANTHER" id="PTHR43827:SF3">
    <property type="entry name" value="NADP-DEPENDENT OXIDOREDUCTASE DOMAIN-CONTAINING PROTEIN"/>
    <property type="match status" value="1"/>
</dbReference>
<dbReference type="InterPro" id="IPR020471">
    <property type="entry name" value="AKR"/>
</dbReference>
<feature type="domain" description="NADP-dependent oxidoreductase" evidence="7">
    <location>
        <begin position="19"/>
        <end position="271"/>
    </location>
</feature>
<dbReference type="AlphaFoldDB" id="G9NW06"/>
<evidence type="ECO:0000256" key="5">
    <source>
        <dbReference type="PIRSR" id="PIRSR000097-2"/>
    </source>
</evidence>
<dbReference type="Proteomes" id="UP000005426">
    <property type="component" value="Unassembled WGS sequence"/>
</dbReference>
<dbReference type="PRINTS" id="PR00069">
    <property type="entry name" value="ALDKETRDTASE"/>
</dbReference>
<evidence type="ECO:0000256" key="2">
    <source>
        <dbReference type="ARBA" id="ARBA00022857"/>
    </source>
</evidence>
<keyword evidence="9" id="KW-1185">Reference proteome</keyword>
<dbReference type="InterPro" id="IPR036812">
    <property type="entry name" value="NAD(P)_OxRdtase_dom_sf"/>
</dbReference>
<evidence type="ECO:0000313" key="8">
    <source>
        <dbReference type="EMBL" id="EHK45172.1"/>
    </source>
</evidence>
<accession>G9NW06</accession>
<evidence type="ECO:0000256" key="6">
    <source>
        <dbReference type="PIRSR" id="PIRSR000097-3"/>
    </source>
</evidence>